<keyword evidence="2 11" id="KW-0813">Transport</keyword>
<evidence type="ECO:0000256" key="8">
    <source>
        <dbReference type="ARBA" id="ARBA00023077"/>
    </source>
</evidence>
<keyword evidence="15" id="KW-0675">Receptor</keyword>
<evidence type="ECO:0000256" key="6">
    <source>
        <dbReference type="ARBA" id="ARBA00023004"/>
    </source>
</evidence>
<comment type="subcellular location">
    <subcellularLocation>
        <location evidence="1 11">Cell outer membrane</location>
        <topology evidence="1 11">Multi-pass membrane protein</topology>
    </subcellularLocation>
</comment>
<evidence type="ECO:0000256" key="10">
    <source>
        <dbReference type="ARBA" id="ARBA00023237"/>
    </source>
</evidence>
<dbReference type="Pfam" id="PF00593">
    <property type="entry name" value="TonB_dep_Rec_b-barrel"/>
    <property type="match status" value="1"/>
</dbReference>
<name>A0ABR7ANN5_9SPHN</name>
<protein>
    <submittedName>
        <fullName evidence="15">TonB-dependent receptor</fullName>
    </submittedName>
</protein>
<dbReference type="Proteomes" id="UP000597613">
    <property type="component" value="Unassembled WGS sequence"/>
</dbReference>
<evidence type="ECO:0000256" key="1">
    <source>
        <dbReference type="ARBA" id="ARBA00004571"/>
    </source>
</evidence>
<evidence type="ECO:0000256" key="3">
    <source>
        <dbReference type="ARBA" id="ARBA00022452"/>
    </source>
</evidence>
<dbReference type="InterPro" id="IPR036942">
    <property type="entry name" value="Beta-barrel_TonB_sf"/>
</dbReference>
<keyword evidence="9 11" id="KW-0472">Membrane</keyword>
<accession>A0ABR7ANN5</accession>
<keyword evidence="8 12" id="KW-0798">TonB box</keyword>
<evidence type="ECO:0000313" key="15">
    <source>
        <dbReference type="EMBL" id="MBC3942053.1"/>
    </source>
</evidence>
<keyword evidence="16" id="KW-1185">Reference proteome</keyword>
<evidence type="ECO:0000256" key="11">
    <source>
        <dbReference type="PROSITE-ProRule" id="PRU01360"/>
    </source>
</evidence>
<dbReference type="SUPFAM" id="SSF56935">
    <property type="entry name" value="Porins"/>
    <property type="match status" value="1"/>
</dbReference>
<evidence type="ECO:0000259" key="13">
    <source>
        <dbReference type="Pfam" id="PF00593"/>
    </source>
</evidence>
<evidence type="ECO:0000256" key="12">
    <source>
        <dbReference type="RuleBase" id="RU003357"/>
    </source>
</evidence>
<evidence type="ECO:0000256" key="7">
    <source>
        <dbReference type="ARBA" id="ARBA00023065"/>
    </source>
</evidence>
<dbReference type="PANTHER" id="PTHR32552">
    <property type="entry name" value="FERRICHROME IRON RECEPTOR-RELATED"/>
    <property type="match status" value="1"/>
</dbReference>
<dbReference type="Gene3D" id="2.40.170.20">
    <property type="entry name" value="TonB-dependent receptor, beta-barrel domain"/>
    <property type="match status" value="1"/>
</dbReference>
<gene>
    <name evidence="15" type="ORF">H8S47_10225</name>
</gene>
<dbReference type="PANTHER" id="PTHR32552:SF81">
    <property type="entry name" value="TONB-DEPENDENT OUTER MEMBRANE RECEPTOR"/>
    <property type="match status" value="1"/>
</dbReference>
<evidence type="ECO:0000256" key="4">
    <source>
        <dbReference type="ARBA" id="ARBA00022496"/>
    </source>
</evidence>
<proteinExistence type="inferred from homology"/>
<feature type="domain" description="TonB-dependent receptor-like beta-barrel" evidence="13">
    <location>
        <begin position="293"/>
        <end position="707"/>
    </location>
</feature>
<evidence type="ECO:0000256" key="9">
    <source>
        <dbReference type="ARBA" id="ARBA00023136"/>
    </source>
</evidence>
<evidence type="ECO:0000313" key="16">
    <source>
        <dbReference type="Proteomes" id="UP000597613"/>
    </source>
</evidence>
<comment type="similarity">
    <text evidence="11 12">Belongs to the TonB-dependent receptor family.</text>
</comment>
<comment type="caution">
    <text evidence="15">The sequence shown here is derived from an EMBL/GenBank/DDBJ whole genome shotgun (WGS) entry which is preliminary data.</text>
</comment>
<feature type="domain" description="TonB-dependent receptor plug" evidence="14">
    <location>
        <begin position="74"/>
        <end position="185"/>
    </location>
</feature>
<organism evidence="15 16">
    <name type="scientific">Sphingomonas albertensis</name>
    <dbReference type="NCBI Taxonomy" id="2762591"/>
    <lineage>
        <taxon>Bacteria</taxon>
        <taxon>Pseudomonadati</taxon>
        <taxon>Pseudomonadota</taxon>
        <taxon>Alphaproteobacteria</taxon>
        <taxon>Sphingomonadales</taxon>
        <taxon>Sphingomonadaceae</taxon>
        <taxon>Sphingomonas</taxon>
    </lineage>
</organism>
<sequence>MCGRSSGTAAHDWGIKTLKISVVKSALMLGVALGPVLCGSAAFAQDAAPVQTQAAPEEGLGDIVVTAERRSENLQKVPLSVGVASGDALRTYTSGGDDTLLALSGRVPGLYVESTTGRIFPRFYIRGLGNIDFYLGASQPVTIIQDDVILEHVVLKSNPVYDVRQVEVLRGPQGSLFGRNTTAGIIKFDTIKPSNDFESRASASVGSYNSVNLDAGVGGPLIKDLLSIRLSTLIQHRENYVDNRFAGVSADNTATPRKDAMGGFDDRNVRVQLALTPGERFTLDLSGHARWYDGTSTLFHRGALKKGSNDVSAEPRNVVSYDEANDNPQSYNTYGGSVRATYDFGPAALTSITAYETTSGFSRGDTDGGAAANFPVGGQPNGFGQSQGQIRDLDQWSQEVRLAGTPGGRFNWQVGGLYFDTRDITDFYQRGFFLTGTARNPNNWVRLHNVNTSWAGFGQVSYELVDKLTLTVGGRITEDKKRTQLLKTADTAAGVVTYRGRTDVTLKATKPSWDASLLYQASPDVSLYTRVAEGFRGPTIQGRSAVFNSDFTTAKSETILSWEGGVKSRLLNNTLSLNATVFAYRVKDIQLNGNDVNGNGVLFNADKADAYGMEAEANWKPVPNLTLGAGLSLLHSKIRDKNVYAQVCILNGVVVCTVEDPTIKVGANTFAQIDGNPLPNAPEYNVDLTARYDQPLGNGGRAFIAGDFNIQGYTQFVLYKTKEFTANGNFEGGLKIGYAAPDDAYEFAVFARNITGEKNLKGVIENYMAAVFNEPRIIGVSLSGKFR</sequence>
<evidence type="ECO:0000259" key="14">
    <source>
        <dbReference type="Pfam" id="PF07715"/>
    </source>
</evidence>
<dbReference type="InterPro" id="IPR039426">
    <property type="entry name" value="TonB-dep_rcpt-like"/>
</dbReference>
<dbReference type="InterPro" id="IPR012910">
    <property type="entry name" value="Plug_dom"/>
</dbReference>
<keyword evidence="5 11" id="KW-0812">Transmembrane</keyword>
<evidence type="ECO:0000256" key="2">
    <source>
        <dbReference type="ARBA" id="ARBA00022448"/>
    </source>
</evidence>
<keyword evidence="6" id="KW-0408">Iron</keyword>
<reference evidence="15 16" key="1">
    <citation type="submission" date="2020-08" db="EMBL/GenBank/DDBJ databases">
        <title>Putative novel bacterial strains isolated from necrotic wheat leaf tissues caused by Xanthomonas translucens.</title>
        <authorList>
            <person name="Tambong J.T."/>
        </authorList>
    </citation>
    <scope>NUCLEOTIDE SEQUENCE [LARGE SCALE GENOMIC DNA]</scope>
    <source>
        <strain evidence="16">DOAB 1063</strain>
    </source>
</reference>
<keyword evidence="4" id="KW-0410">Iron transport</keyword>
<evidence type="ECO:0000256" key="5">
    <source>
        <dbReference type="ARBA" id="ARBA00022692"/>
    </source>
</evidence>
<dbReference type="EMBL" id="JACONT010000019">
    <property type="protein sequence ID" value="MBC3942053.1"/>
    <property type="molecule type" value="Genomic_DNA"/>
</dbReference>
<dbReference type="InterPro" id="IPR000531">
    <property type="entry name" value="Beta-barrel_TonB"/>
</dbReference>
<keyword evidence="10 11" id="KW-0998">Cell outer membrane</keyword>
<keyword evidence="7" id="KW-0406">Ion transport</keyword>
<keyword evidence="3 11" id="KW-1134">Transmembrane beta strand</keyword>
<dbReference type="PROSITE" id="PS52016">
    <property type="entry name" value="TONB_DEPENDENT_REC_3"/>
    <property type="match status" value="1"/>
</dbReference>
<dbReference type="Pfam" id="PF07715">
    <property type="entry name" value="Plug"/>
    <property type="match status" value="1"/>
</dbReference>